<evidence type="ECO:0000256" key="1">
    <source>
        <dbReference type="SAM" id="Phobius"/>
    </source>
</evidence>
<dbReference type="RefSeq" id="WP_078666228.1">
    <property type="nucleotide sequence ID" value="NZ_FUXM01000034.1"/>
</dbReference>
<reference evidence="3" key="1">
    <citation type="submission" date="2017-02" db="EMBL/GenBank/DDBJ databases">
        <authorList>
            <person name="Varghese N."/>
            <person name="Submissions S."/>
        </authorList>
    </citation>
    <scope>NUCLEOTIDE SEQUENCE [LARGE SCALE GENOMIC DNA]</scope>
    <source>
        <strain evidence="3">DSM 16521</strain>
    </source>
</reference>
<keyword evidence="1" id="KW-1133">Transmembrane helix</keyword>
<feature type="transmembrane region" description="Helical" evidence="1">
    <location>
        <begin position="64"/>
        <end position="82"/>
    </location>
</feature>
<feature type="transmembrane region" description="Helical" evidence="1">
    <location>
        <begin position="149"/>
        <end position="166"/>
    </location>
</feature>
<dbReference type="InterPro" id="IPR007404">
    <property type="entry name" value="YdjM-like"/>
</dbReference>
<dbReference type="Pfam" id="PF04307">
    <property type="entry name" value="YdjM"/>
    <property type="match status" value="1"/>
</dbReference>
<name>A0A1T4RRD6_9FIRM</name>
<keyword evidence="1" id="KW-0812">Transmembrane</keyword>
<dbReference type="InterPro" id="IPR053170">
    <property type="entry name" value="Transcription_regulator"/>
</dbReference>
<feature type="transmembrane region" description="Helical" evidence="1">
    <location>
        <begin position="121"/>
        <end position="143"/>
    </location>
</feature>
<dbReference type="Proteomes" id="UP000189933">
    <property type="component" value="Unassembled WGS sequence"/>
</dbReference>
<dbReference type="AlphaFoldDB" id="A0A1T4RRD6"/>
<keyword evidence="3" id="KW-1185">Reference proteome</keyword>
<dbReference type="PANTHER" id="PTHR40031:SF1">
    <property type="entry name" value="MEMBRANE-BOUND METAL-DEPENDENT HYDROLASE"/>
    <property type="match status" value="1"/>
</dbReference>
<proteinExistence type="predicted"/>
<dbReference type="OrthoDB" id="245523at2"/>
<organism evidence="2 3">
    <name type="scientific">Carboxydocella sporoproducens DSM 16521</name>
    <dbReference type="NCBI Taxonomy" id="1121270"/>
    <lineage>
        <taxon>Bacteria</taxon>
        <taxon>Bacillati</taxon>
        <taxon>Bacillota</taxon>
        <taxon>Clostridia</taxon>
        <taxon>Eubacteriales</taxon>
        <taxon>Clostridiales Family XVI. Incertae Sedis</taxon>
        <taxon>Carboxydocella</taxon>
    </lineage>
</organism>
<sequence>MDPLTHGVIGGLVALGAGNAVSLSEPAFIASVLGAMAPDLDIVYHLKGQLSYLENHRGKSHGPMGLILWSSLVTCFLALFFDDISWQTWVWALIGGISHTLMDAFNSYGIHFTKPGRSKKISFNLVQVFDPIILLLGVLGLVYSSPFQARLALLAIAGWMVVRYCCRKIGENKIRTWLSRVKGQQPDKIIVMPAMWGLWKWDFVAEFTSQYISGSWWMNTDKKVILKEIDKVERDIKEKVLETEAGKFFTLLTPVYAITRERWQDREAFVLYDLRYLVGDRYLHRATVILNEQGQPLTQVIQPFSEQNCINL</sequence>
<accession>A0A1T4RRD6</accession>
<dbReference type="EMBL" id="FUXM01000034">
    <property type="protein sequence ID" value="SKA18201.1"/>
    <property type="molecule type" value="Genomic_DNA"/>
</dbReference>
<evidence type="ECO:0000313" key="2">
    <source>
        <dbReference type="EMBL" id="SKA18201.1"/>
    </source>
</evidence>
<protein>
    <submittedName>
        <fullName evidence="2">Inner membrane protein</fullName>
    </submittedName>
</protein>
<dbReference type="PANTHER" id="PTHR40031">
    <property type="entry name" value="HYPOTHETICAL MEMBRANE SPANNING PROTEIN"/>
    <property type="match status" value="1"/>
</dbReference>
<evidence type="ECO:0000313" key="3">
    <source>
        <dbReference type="Proteomes" id="UP000189933"/>
    </source>
</evidence>
<gene>
    <name evidence="2" type="ORF">SAMN02745885_02217</name>
</gene>
<keyword evidence="1" id="KW-0472">Membrane</keyword>